<proteinExistence type="predicted"/>
<reference evidence="1 2" key="1">
    <citation type="submission" date="2015-09" db="EMBL/GenBank/DDBJ databases">
        <authorList>
            <consortium name="Pathogen Informatics"/>
        </authorList>
    </citation>
    <scope>NUCLEOTIDE SEQUENCE [LARGE SCALE GENOMIC DNA]</scope>
    <source>
        <strain evidence="1 2">2789STDY5608840</strain>
    </source>
</reference>
<dbReference type="Proteomes" id="UP000095517">
    <property type="component" value="Unassembled WGS sequence"/>
</dbReference>
<evidence type="ECO:0000313" key="2">
    <source>
        <dbReference type="Proteomes" id="UP000095517"/>
    </source>
</evidence>
<name>A0A173WKR5_9BACE</name>
<dbReference type="EMBL" id="CYZH01000001">
    <property type="protein sequence ID" value="CUN39536.1"/>
    <property type="molecule type" value="Genomic_DNA"/>
</dbReference>
<organism evidence="1 2">
    <name type="scientific">Bacteroides finegoldii</name>
    <dbReference type="NCBI Taxonomy" id="338188"/>
    <lineage>
        <taxon>Bacteria</taxon>
        <taxon>Pseudomonadati</taxon>
        <taxon>Bacteroidota</taxon>
        <taxon>Bacteroidia</taxon>
        <taxon>Bacteroidales</taxon>
        <taxon>Bacteroidaceae</taxon>
        <taxon>Bacteroides</taxon>
    </lineage>
</organism>
<gene>
    <name evidence="1" type="ORF">ERS852397_00124</name>
</gene>
<sequence length="45" mass="5394">MLQILSHTSHTFVINRMKIDKNRKFSCIVEQHLVYLQYGKENNCI</sequence>
<dbReference type="AlphaFoldDB" id="A0A173WKR5"/>
<evidence type="ECO:0000313" key="1">
    <source>
        <dbReference type="EMBL" id="CUN39536.1"/>
    </source>
</evidence>
<protein>
    <submittedName>
        <fullName evidence="1">Uncharacterized protein</fullName>
    </submittedName>
</protein>
<accession>A0A173WKR5</accession>